<proteinExistence type="predicted"/>
<evidence type="ECO:0000313" key="3">
    <source>
        <dbReference type="Proteomes" id="UP001497644"/>
    </source>
</evidence>
<keyword evidence="3" id="KW-1185">Reference proteome</keyword>
<accession>A0AAV2NK64</accession>
<protein>
    <submittedName>
        <fullName evidence="2">Uncharacterized protein</fullName>
    </submittedName>
</protein>
<feature type="region of interest" description="Disordered" evidence="1">
    <location>
        <begin position="144"/>
        <end position="182"/>
    </location>
</feature>
<evidence type="ECO:0000256" key="1">
    <source>
        <dbReference type="SAM" id="MobiDB-lite"/>
    </source>
</evidence>
<name>A0AAV2NK64_9HYME</name>
<evidence type="ECO:0000313" key="2">
    <source>
        <dbReference type="EMBL" id="CAL1680572.1"/>
    </source>
</evidence>
<dbReference type="AlphaFoldDB" id="A0AAV2NK64"/>
<dbReference type="Proteomes" id="UP001497644">
    <property type="component" value="Chromosome 2"/>
</dbReference>
<sequence>MKLHRESSNSSAYLSNGEVSSYFEPRSHRKLSIDEVHSNEAFVCTLQQSVRWNYYEEVRTRDFPRINLVFVSRSREDIVFHRQSIFYRDKWHSISRCGIPRVLRHQFSRYSWHPTASGETCEKRGGRGRRREFKYSVFADETDSKKVQFHGGGRARRKNKDEARRREKDRRRRRKDPRFVSA</sequence>
<dbReference type="EMBL" id="OZ034825">
    <property type="protein sequence ID" value="CAL1680572.1"/>
    <property type="molecule type" value="Genomic_DNA"/>
</dbReference>
<reference evidence="2" key="1">
    <citation type="submission" date="2024-04" db="EMBL/GenBank/DDBJ databases">
        <authorList>
            <consortium name="Molecular Ecology Group"/>
        </authorList>
    </citation>
    <scope>NUCLEOTIDE SEQUENCE</scope>
</reference>
<feature type="compositionally biased region" description="Basic residues" evidence="1">
    <location>
        <begin position="167"/>
        <end position="176"/>
    </location>
</feature>
<gene>
    <name evidence="2" type="ORF">LPLAT_LOCUS6568</name>
</gene>
<organism evidence="2 3">
    <name type="scientific">Lasius platythorax</name>
    <dbReference type="NCBI Taxonomy" id="488582"/>
    <lineage>
        <taxon>Eukaryota</taxon>
        <taxon>Metazoa</taxon>
        <taxon>Ecdysozoa</taxon>
        <taxon>Arthropoda</taxon>
        <taxon>Hexapoda</taxon>
        <taxon>Insecta</taxon>
        <taxon>Pterygota</taxon>
        <taxon>Neoptera</taxon>
        <taxon>Endopterygota</taxon>
        <taxon>Hymenoptera</taxon>
        <taxon>Apocrita</taxon>
        <taxon>Aculeata</taxon>
        <taxon>Formicoidea</taxon>
        <taxon>Formicidae</taxon>
        <taxon>Formicinae</taxon>
        <taxon>Lasius</taxon>
        <taxon>Lasius</taxon>
    </lineage>
</organism>